<name>D3ADN4_9FIRM</name>
<dbReference type="Proteomes" id="UP000004968">
    <property type="component" value="Unassembled WGS sequence"/>
</dbReference>
<accession>D3ADN4</accession>
<reference evidence="1 2" key="1">
    <citation type="submission" date="2010-01" db="EMBL/GenBank/DDBJ databases">
        <authorList>
            <person name="Weinstock G."/>
            <person name="Sodergren E."/>
            <person name="Clifton S."/>
            <person name="Fulton L."/>
            <person name="Fulton B."/>
            <person name="Courtney L."/>
            <person name="Fronick C."/>
            <person name="Harrison M."/>
            <person name="Strong C."/>
            <person name="Farmer C."/>
            <person name="Delahaunty K."/>
            <person name="Markovic C."/>
            <person name="Hall O."/>
            <person name="Minx P."/>
            <person name="Tomlinson C."/>
            <person name="Mitreva M."/>
            <person name="Nelson J."/>
            <person name="Hou S."/>
            <person name="Wollam A."/>
            <person name="Pepin K.H."/>
            <person name="Johnson M."/>
            <person name="Bhonagiri V."/>
            <person name="Nash W.E."/>
            <person name="Warren W."/>
            <person name="Chinwalla A."/>
            <person name="Mardis E.R."/>
            <person name="Wilson R.K."/>
        </authorList>
    </citation>
    <scope>NUCLEOTIDE SEQUENCE [LARGE SCALE GENOMIC DNA]</scope>
    <source>
        <strain evidence="1 2">DSM 13479</strain>
    </source>
</reference>
<gene>
    <name evidence="1" type="ORF">CLOSTHATH_01712</name>
</gene>
<evidence type="ECO:0000313" key="2">
    <source>
        <dbReference type="Proteomes" id="UP000004968"/>
    </source>
</evidence>
<sequence length="45" mass="5442">MLFFVLIKVKNCCENSAANIWMRENLNFVADSDKKIYVKWFRKLD</sequence>
<comment type="caution">
    <text evidence="1">The sequence shown here is derived from an EMBL/GenBank/DDBJ whole genome shotgun (WGS) entry which is preliminary data.</text>
</comment>
<dbReference type="EMBL" id="ACIO01000124">
    <property type="protein sequence ID" value="EFD00080.1"/>
    <property type="molecule type" value="Genomic_DNA"/>
</dbReference>
<evidence type="ECO:0000313" key="1">
    <source>
        <dbReference type="EMBL" id="EFD00080.1"/>
    </source>
</evidence>
<dbReference type="HOGENOM" id="CLU_3200740_0_0_9"/>
<proteinExistence type="predicted"/>
<organism evidence="1 2">
    <name type="scientific">Hungatella hathewayi DSM 13479</name>
    <dbReference type="NCBI Taxonomy" id="566550"/>
    <lineage>
        <taxon>Bacteria</taxon>
        <taxon>Bacillati</taxon>
        <taxon>Bacillota</taxon>
        <taxon>Clostridia</taxon>
        <taxon>Lachnospirales</taxon>
        <taxon>Lachnospiraceae</taxon>
        <taxon>Hungatella</taxon>
    </lineage>
</organism>
<dbReference type="AlphaFoldDB" id="D3ADN4"/>
<protein>
    <submittedName>
        <fullName evidence="1">Uncharacterized protein</fullName>
    </submittedName>
</protein>